<proteinExistence type="predicted"/>
<comment type="caution">
    <text evidence="2">The sequence shown here is derived from an EMBL/GenBank/DDBJ whole genome shotgun (WGS) entry which is preliminary data.</text>
</comment>
<dbReference type="InterPro" id="IPR015943">
    <property type="entry name" value="WD40/YVTN_repeat-like_dom_sf"/>
</dbReference>
<name>A0A9W4XMA4_9PLEO</name>
<organism evidence="2 3">
    <name type="scientific">Periconia digitata</name>
    <dbReference type="NCBI Taxonomy" id="1303443"/>
    <lineage>
        <taxon>Eukaryota</taxon>
        <taxon>Fungi</taxon>
        <taxon>Dikarya</taxon>
        <taxon>Ascomycota</taxon>
        <taxon>Pezizomycotina</taxon>
        <taxon>Dothideomycetes</taxon>
        <taxon>Pleosporomycetidae</taxon>
        <taxon>Pleosporales</taxon>
        <taxon>Massarineae</taxon>
        <taxon>Periconiaceae</taxon>
        <taxon>Periconia</taxon>
    </lineage>
</organism>
<sequence length="397" mass="44068">MARILSLFSLLACICAVQAALHHLFASSKYRNTIATLEFDDETETLSLAKQSSTLTQHSSIAVDHSRKFVHAAFDYNSSVLIYNIGDDYSLNLNLSAGYALQASACDPLQQPLKVRVLSSPYPPYYVYSSVHSDSRYCSIVNWALPDGTHADTWRSVESDSWRLDKLIIRSDNLTLYGLNIGSQAMITWRIFDGPDGMINYNFRESYFMDRDGVNVVDMVVGPKQFVAIREGSNEVLTIGMSEEGFAPGHNTHSVDEIEFSSRQTIVPATNDTTPRYKTTSLEASVNRKYIWAASPALTTAEGYEAGFITVYGVNATTGELGTRLFQERLDSERGYSREDPTATIVAAPFADEYVAVSSFPAGQIEIWKVEGDGAWLKYVTKWEGGAECCSTIMWVD</sequence>
<evidence type="ECO:0000313" key="2">
    <source>
        <dbReference type="EMBL" id="CAI6336828.1"/>
    </source>
</evidence>
<dbReference type="OrthoDB" id="423498at2759"/>
<evidence type="ECO:0000313" key="3">
    <source>
        <dbReference type="Proteomes" id="UP001152607"/>
    </source>
</evidence>
<accession>A0A9W4XMA4</accession>
<dbReference type="Proteomes" id="UP001152607">
    <property type="component" value="Unassembled WGS sequence"/>
</dbReference>
<keyword evidence="1" id="KW-0732">Signal</keyword>
<dbReference type="EMBL" id="CAOQHR010000007">
    <property type="protein sequence ID" value="CAI6336828.1"/>
    <property type="molecule type" value="Genomic_DNA"/>
</dbReference>
<feature type="signal peptide" evidence="1">
    <location>
        <begin position="1"/>
        <end position="19"/>
    </location>
</feature>
<feature type="chain" id="PRO_5040812649" description="Fucose-specific lectin" evidence="1">
    <location>
        <begin position="20"/>
        <end position="397"/>
    </location>
</feature>
<protein>
    <recommendedName>
        <fullName evidence="4">Fucose-specific lectin</fullName>
    </recommendedName>
</protein>
<evidence type="ECO:0000256" key="1">
    <source>
        <dbReference type="SAM" id="SignalP"/>
    </source>
</evidence>
<reference evidence="2" key="1">
    <citation type="submission" date="2023-01" db="EMBL/GenBank/DDBJ databases">
        <authorList>
            <person name="Van Ghelder C."/>
            <person name="Rancurel C."/>
        </authorList>
    </citation>
    <scope>NUCLEOTIDE SEQUENCE</scope>
    <source>
        <strain evidence="2">CNCM I-4278</strain>
    </source>
</reference>
<gene>
    <name evidence="2" type="ORF">PDIGIT_LOCUS9934</name>
</gene>
<evidence type="ECO:0008006" key="4">
    <source>
        <dbReference type="Google" id="ProtNLM"/>
    </source>
</evidence>
<dbReference type="AlphaFoldDB" id="A0A9W4XMA4"/>
<dbReference type="Gene3D" id="2.130.10.10">
    <property type="entry name" value="YVTN repeat-like/Quinoprotein amine dehydrogenase"/>
    <property type="match status" value="1"/>
</dbReference>
<keyword evidence="3" id="KW-1185">Reference proteome</keyword>